<protein>
    <recommendedName>
        <fullName evidence="6">Lactonase family protein</fullName>
    </recommendedName>
</protein>
<keyword evidence="2" id="KW-0313">Glucose metabolism</keyword>
<dbReference type="EMBL" id="SMLK01000004">
    <property type="protein sequence ID" value="TFZ00283.1"/>
    <property type="molecule type" value="Genomic_DNA"/>
</dbReference>
<dbReference type="PANTHER" id="PTHR30344:SF1">
    <property type="entry name" value="6-PHOSPHOGLUCONOLACTONASE"/>
    <property type="match status" value="1"/>
</dbReference>
<dbReference type="InterPro" id="IPR019405">
    <property type="entry name" value="Lactonase_7-beta_prop"/>
</dbReference>
<feature type="region of interest" description="Disordered" evidence="3">
    <location>
        <begin position="28"/>
        <end position="57"/>
    </location>
</feature>
<dbReference type="GO" id="GO:0005829">
    <property type="term" value="C:cytosol"/>
    <property type="evidence" value="ECO:0007669"/>
    <property type="project" value="TreeGrafter"/>
</dbReference>
<dbReference type="Pfam" id="PF10282">
    <property type="entry name" value="Lactonase"/>
    <property type="match status" value="2"/>
</dbReference>
<comment type="caution">
    <text evidence="4">The sequence shown here is derived from an EMBL/GenBank/DDBJ whole genome shotgun (WGS) entry which is preliminary data.</text>
</comment>
<dbReference type="InterPro" id="IPR011048">
    <property type="entry name" value="Haem_d1_sf"/>
</dbReference>
<dbReference type="AlphaFoldDB" id="A0A4Z0BLT8"/>
<evidence type="ECO:0008006" key="6">
    <source>
        <dbReference type="Google" id="ProtNLM"/>
    </source>
</evidence>
<comment type="similarity">
    <text evidence="1">Belongs to the cycloisomerase 2 family.</text>
</comment>
<name>A0A4Z0BLT8_9BURK</name>
<dbReference type="InterPro" id="IPR050282">
    <property type="entry name" value="Cycloisomerase_2"/>
</dbReference>
<reference evidence="4 5" key="1">
    <citation type="submission" date="2019-03" db="EMBL/GenBank/DDBJ databases">
        <title>Ramlibacter sp. 18x22-1, whole genome shotgun sequence.</title>
        <authorList>
            <person name="Zhang X."/>
            <person name="Feng G."/>
            <person name="Zhu H."/>
        </authorList>
    </citation>
    <scope>NUCLEOTIDE SEQUENCE [LARGE SCALE GENOMIC DNA]</scope>
    <source>
        <strain evidence="4 5">18x22-1</strain>
    </source>
</reference>
<evidence type="ECO:0000313" key="5">
    <source>
        <dbReference type="Proteomes" id="UP000297839"/>
    </source>
</evidence>
<dbReference type="Proteomes" id="UP000297839">
    <property type="component" value="Unassembled WGS sequence"/>
</dbReference>
<accession>A0A4Z0BLT8</accession>
<feature type="compositionally biased region" description="Pro residues" evidence="3">
    <location>
        <begin position="41"/>
        <end position="57"/>
    </location>
</feature>
<keyword evidence="2" id="KW-0119">Carbohydrate metabolism</keyword>
<dbReference type="SUPFAM" id="SSF51004">
    <property type="entry name" value="C-terminal (heme d1) domain of cytochrome cd1-nitrite reductase"/>
    <property type="match status" value="1"/>
</dbReference>
<dbReference type="OrthoDB" id="9790815at2"/>
<gene>
    <name evidence="4" type="ORF">EZ216_14380</name>
</gene>
<evidence type="ECO:0000256" key="2">
    <source>
        <dbReference type="ARBA" id="ARBA00022526"/>
    </source>
</evidence>
<dbReference type="GO" id="GO:0006006">
    <property type="term" value="P:glucose metabolic process"/>
    <property type="evidence" value="ECO:0007669"/>
    <property type="project" value="UniProtKB-KW"/>
</dbReference>
<dbReference type="InterPro" id="IPR015943">
    <property type="entry name" value="WD40/YVTN_repeat-like_dom_sf"/>
</dbReference>
<sequence length="397" mass="41258">MTTRRDALQRLFTSVSLLSAMDLLSACGGGDDDRGSDDSPSPAPSPVGNPPAPAPRPSPWAYVMNTSASPAGTGVTAVALNATTGIAESIVGTIANIGSPTALCLAADGSFLYVTDSSSHTVVIYSVDRATGAISLASTPTVPAGTSPTSLALHPNEDILYVCNFGSADIWAFRIDRATGIPSRFSVAPGSGRGSPVGVTVHPSGKFLYLSEDEQGCVSTYTIGADGSLALADSMALVSDFPGPVSIDPSGRFAFFSQYQDSSLRVVPIDPQTGILIEPATRLIRMPPPFNYVRLAFHPQRPDCVYATVGNQDVGQFTLDAATGDLALVRRVTVASAQTLDAVRVDASGKRLYACDSSSAEMHTFSCDEATGQLTYQGAGEAGELPSDFVLFDGWNS</sequence>
<organism evidence="4 5">
    <name type="scientific">Ramlibacter humi</name>
    <dbReference type="NCBI Taxonomy" id="2530451"/>
    <lineage>
        <taxon>Bacteria</taxon>
        <taxon>Pseudomonadati</taxon>
        <taxon>Pseudomonadota</taxon>
        <taxon>Betaproteobacteria</taxon>
        <taxon>Burkholderiales</taxon>
        <taxon>Comamonadaceae</taxon>
        <taxon>Ramlibacter</taxon>
    </lineage>
</organism>
<keyword evidence="5" id="KW-1185">Reference proteome</keyword>
<dbReference type="Gene3D" id="2.130.10.10">
    <property type="entry name" value="YVTN repeat-like/Quinoprotein amine dehydrogenase"/>
    <property type="match status" value="2"/>
</dbReference>
<dbReference type="PANTHER" id="PTHR30344">
    <property type="entry name" value="6-PHOSPHOGLUCONOLACTONASE-RELATED"/>
    <property type="match status" value="1"/>
</dbReference>
<evidence type="ECO:0000256" key="1">
    <source>
        <dbReference type="ARBA" id="ARBA00005564"/>
    </source>
</evidence>
<dbReference type="GO" id="GO:0017057">
    <property type="term" value="F:6-phosphogluconolactonase activity"/>
    <property type="evidence" value="ECO:0007669"/>
    <property type="project" value="TreeGrafter"/>
</dbReference>
<evidence type="ECO:0000256" key="3">
    <source>
        <dbReference type="SAM" id="MobiDB-lite"/>
    </source>
</evidence>
<evidence type="ECO:0000313" key="4">
    <source>
        <dbReference type="EMBL" id="TFZ00283.1"/>
    </source>
</evidence>
<proteinExistence type="inferred from homology"/>